<evidence type="ECO:0000256" key="1">
    <source>
        <dbReference type="SAM" id="MobiDB-lite"/>
    </source>
</evidence>
<dbReference type="Proteomes" id="UP001499843">
    <property type="component" value="Unassembled WGS sequence"/>
</dbReference>
<dbReference type="RefSeq" id="WP_344479022.1">
    <property type="nucleotide sequence ID" value="NZ_BAAAQX010000012.1"/>
</dbReference>
<sequence length="231" mass="24683">MNELRTLIKELEHEPPQSLARQRQRLVQAMTEPPARRRWLSGRRLVLAGAVAAAVAAAVAVPSVLGSATPAYALTERQDGTINLKIYEFRDPEALEGELAGLGVTADITYLPLGKRCGNDRVPVLAGDDFGEGLSSTDPAVKAELRERLRRSPSYQAIRPQDGITIYPRHIRPGQIAVIEVSENPVTPTAGRPGVAWQFSGRLTTGPVAPCQVVDDPSAGDIGDATPPPGS</sequence>
<gene>
    <name evidence="3" type="ORF">GCM10009850_050240</name>
</gene>
<reference evidence="3 4" key="1">
    <citation type="journal article" date="2019" name="Int. J. Syst. Evol. Microbiol.">
        <title>The Global Catalogue of Microorganisms (GCM) 10K type strain sequencing project: providing services to taxonomists for standard genome sequencing and annotation.</title>
        <authorList>
            <consortium name="The Broad Institute Genomics Platform"/>
            <consortium name="The Broad Institute Genome Sequencing Center for Infectious Disease"/>
            <person name="Wu L."/>
            <person name="Ma J."/>
        </authorList>
    </citation>
    <scope>NUCLEOTIDE SEQUENCE [LARGE SCALE GENOMIC DNA]</scope>
    <source>
        <strain evidence="3 4">JCM 16114</strain>
    </source>
</reference>
<evidence type="ECO:0000256" key="2">
    <source>
        <dbReference type="SAM" id="Phobius"/>
    </source>
</evidence>
<organism evidence="3 4">
    <name type="scientific">Nonomuraea monospora</name>
    <dbReference type="NCBI Taxonomy" id="568818"/>
    <lineage>
        <taxon>Bacteria</taxon>
        <taxon>Bacillati</taxon>
        <taxon>Actinomycetota</taxon>
        <taxon>Actinomycetes</taxon>
        <taxon>Streptosporangiales</taxon>
        <taxon>Streptosporangiaceae</taxon>
        <taxon>Nonomuraea</taxon>
    </lineage>
</organism>
<name>A0ABN3CKL1_9ACTN</name>
<feature type="region of interest" description="Disordered" evidence="1">
    <location>
        <begin position="212"/>
        <end position="231"/>
    </location>
</feature>
<protein>
    <submittedName>
        <fullName evidence="3">Uncharacterized protein</fullName>
    </submittedName>
</protein>
<feature type="transmembrane region" description="Helical" evidence="2">
    <location>
        <begin position="45"/>
        <end position="65"/>
    </location>
</feature>
<evidence type="ECO:0000313" key="3">
    <source>
        <dbReference type="EMBL" id="GAA2209566.1"/>
    </source>
</evidence>
<keyword evidence="2" id="KW-1133">Transmembrane helix</keyword>
<comment type="caution">
    <text evidence="3">The sequence shown here is derived from an EMBL/GenBank/DDBJ whole genome shotgun (WGS) entry which is preliminary data.</text>
</comment>
<accession>A0ABN3CKL1</accession>
<keyword evidence="2" id="KW-0812">Transmembrane</keyword>
<keyword evidence="2" id="KW-0472">Membrane</keyword>
<proteinExistence type="predicted"/>
<keyword evidence="4" id="KW-1185">Reference proteome</keyword>
<dbReference type="EMBL" id="BAAAQX010000012">
    <property type="protein sequence ID" value="GAA2209566.1"/>
    <property type="molecule type" value="Genomic_DNA"/>
</dbReference>
<evidence type="ECO:0000313" key="4">
    <source>
        <dbReference type="Proteomes" id="UP001499843"/>
    </source>
</evidence>